<dbReference type="AlphaFoldDB" id="A0A1G4EGB1"/>
<dbReference type="EMBL" id="FMAK01000034">
    <property type="protein sequence ID" value="SCB68300.1"/>
    <property type="molecule type" value="Genomic_DNA"/>
</dbReference>
<reference evidence="1 2" key="1">
    <citation type="submission" date="2016-08" db="EMBL/GenBank/DDBJ databases">
        <authorList>
            <person name="Seilhamer J.J."/>
        </authorList>
    </citation>
    <scope>NUCLEOTIDE SEQUENCE [LARGE SCALE GENOMIC DNA]</scope>
    <source>
        <strain evidence="1 2">SDA_GO95</strain>
    </source>
</reference>
<sequence length="23" mass="2793">MQLKEYINQTFPGVTLVPYIYFQ</sequence>
<evidence type="ECO:0000313" key="2">
    <source>
        <dbReference type="Proteomes" id="UP000195696"/>
    </source>
</evidence>
<protein>
    <submittedName>
        <fullName evidence="1">Uncharacterized protein</fullName>
    </submittedName>
</protein>
<proteinExistence type="predicted"/>
<gene>
    <name evidence="1" type="ORF">BWGO95_02439</name>
</gene>
<accession>A0A1G4EGB1</accession>
<evidence type="ECO:0000313" key="1">
    <source>
        <dbReference type="EMBL" id="SCB68300.1"/>
    </source>
</evidence>
<organism evidence="1 2">
    <name type="scientific">Bacillus mycoides</name>
    <dbReference type="NCBI Taxonomy" id="1405"/>
    <lineage>
        <taxon>Bacteria</taxon>
        <taxon>Bacillati</taxon>
        <taxon>Bacillota</taxon>
        <taxon>Bacilli</taxon>
        <taxon>Bacillales</taxon>
        <taxon>Bacillaceae</taxon>
        <taxon>Bacillus</taxon>
        <taxon>Bacillus cereus group</taxon>
    </lineage>
</organism>
<name>A0A1G4EGB1_BACMY</name>
<dbReference type="Proteomes" id="UP000195696">
    <property type="component" value="Unassembled WGS sequence"/>
</dbReference>